<dbReference type="Pfam" id="PF03646">
    <property type="entry name" value="FlaG"/>
    <property type="match status" value="1"/>
</dbReference>
<name>A0A7V5LI59_CALAY</name>
<dbReference type="InterPro" id="IPR005186">
    <property type="entry name" value="FlaG"/>
</dbReference>
<dbReference type="PANTHER" id="PTHR37166">
    <property type="entry name" value="PROTEIN FLAG"/>
    <property type="match status" value="1"/>
</dbReference>
<evidence type="ECO:0000313" key="2">
    <source>
        <dbReference type="EMBL" id="HHE54683.1"/>
    </source>
</evidence>
<gene>
    <name evidence="2" type="ORF">ENL21_02795</name>
</gene>
<reference evidence="2" key="1">
    <citation type="journal article" date="2020" name="mSystems">
        <title>Genome- and Community-Level Interaction Insights into Carbon Utilization and Element Cycling Functions of Hydrothermarchaeota in Hydrothermal Sediment.</title>
        <authorList>
            <person name="Zhou Z."/>
            <person name="Liu Y."/>
            <person name="Xu W."/>
            <person name="Pan J."/>
            <person name="Luo Z.H."/>
            <person name="Li M."/>
        </authorList>
    </citation>
    <scope>NUCLEOTIDE SEQUENCE [LARGE SCALE GENOMIC DNA]</scope>
    <source>
        <strain evidence="2">HyVt-76</strain>
    </source>
</reference>
<dbReference type="EMBL" id="DRTD01000202">
    <property type="protein sequence ID" value="HHE54683.1"/>
    <property type="molecule type" value="Genomic_DNA"/>
</dbReference>
<sequence>MEELKINTNLEVGKLAALNQSKIVNSTDEEKKPTVKGKKEEERKEDKTDENKNVAVDRLVEMANQFIQRFSTKISFYYDPQKNVSKILVTEKGTGRIIREIPPDQMVDLMKKMDEIAGIIYNGRA</sequence>
<dbReference type="PANTHER" id="PTHR37166:SF1">
    <property type="entry name" value="PROTEIN FLAG"/>
    <property type="match status" value="1"/>
</dbReference>
<feature type="compositionally biased region" description="Basic and acidic residues" evidence="1">
    <location>
        <begin position="28"/>
        <end position="51"/>
    </location>
</feature>
<evidence type="ECO:0000256" key="1">
    <source>
        <dbReference type="SAM" id="MobiDB-lite"/>
    </source>
</evidence>
<dbReference type="Proteomes" id="UP000886111">
    <property type="component" value="Unassembled WGS sequence"/>
</dbReference>
<keyword evidence="2" id="KW-0282">Flagellum</keyword>
<accession>A0A7V5LI59</accession>
<protein>
    <submittedName>
        <fullName evidence="2">Flagellar protein FlaG</fullName>
    </submittedName>
</protein>
<dbReference type="AlphaFoldDB" id="A0A7V5LI59"/>
<proteinExistence type="predicted"/>
<organism evidence="2">
    <name type="scientific">Caldithrix abyssi</name>
    <dbReference type="NCBI Taxonomy" id="187145"/>
    <lineage>
        <taxon>Bacteria</taxon>
        <taxon>Pseudomonadati</taxon>
        <taxon>Calditrichota</taxon>
        <taxon>Calditrichia</taxon>
        <taxon>Calditrichales</taxon>
        <taxon>Calditrichaceae</taxon>
        <taxon>Caldithrix</taxon>
    </lineage>
</organism>
<keyword evidence="2" id="KW-0969">Cilium</keyword>
<dbReference type="SUPFAM" id="SSF160214">
    <property type="entry name" value="FlaG-like"/>
    <property type="match status" value="1"/>
</dbReference>
<dbReference type="InterPro" id="IPR035924">
    <property type="entry name" value="FlaG-like_sf"/>
</dbReference>
<comment type="caution">
    <text evidence="2">The sequence shown here is derived from an EMBL/GenBank/DDBJ whole genome shotgun (WGS) entry which is preliminary data.</text>
</comment>
<dbReference type="Gene3D" id="3.30.160.170">
    <property type="entry name" value="FlaG-like"/>
    <property type="match status" value="1"/>
</dbReference>
<feature type="region of interest" description="Disordered" evidence="1">
    <location>
        <begin position="21"/>
        <end position="51"/>
    </location>
</feature>
<keyword evidence="2" id="KW-0966">Cell projection</keyword>